<feature type="transmembrane region" description="Helical" evidence="1">
    <location>
        <begin position="31"/>
        <end position="53"/>
    </location>
</feature>
<organism evidence="2">
    <name type="scientific">Bacteroides intestinalis</name>
    <dbReference type="NCBI Taxonomy" id="329854"/>
    <lineage>
        <taxon>Bacteria</taxon>
        <taxon>Pseudomonadati</taxon>
        <taxon>Bacteroidota</taxon>
        <taxon>Bacteroidia</taxon>
        <taxon>Bacteroidales</taxon>
        <taxon>Bacteroidaceae</taxon>
        <taxon>Bacteroides</taxon>
    </lineage>
</organism>
<keyword evidence="1" id="KW-0812">Transmembrane</keyword>
<dbReference type="AlphaFoldDB" id="A0A6N2XIZ8"/>
<keyword evidence="1" id="KW-1133">Transmembrane helix</keyword>
<sequence length="60" mass="6770">MKMIMFSFSVILLLCMTVILCNAVIKDSPMYVSGVILTSIMFVLSIILTVLTFSELKEDY</sequence>
<reference evidence="2" key="1">
    <citation type="submission" date="2019-11" db="EMBL/GenBank/DDBJ databases">
        <authorList>
            <person name="Feng L."/>
        </authorList>
    </citation>
    <scope>NUCLEOTIDE SEQUENCE</scope>
    <source>
        <strain evidence="2">BintestinalisLFYP9</strain>
    </source>
</reference>
<evidence type="ECO:0000313" key="2">
    <source>
        <dbReference type="EMBL" id="VYT54175.1"/>
    </source>
</evidence>
<name>A0A6N2XIZ8_9BACE</name>
<dbReference type="EMBL" id="CACRSU010000051">
    <property type="protein sequence ID" value="VYT54175.1"/>
    <property type="molecule type" value="Genomic_DNA"/>
</dbReference>
<gene>
    <name evidence="2" type="ORF">BILFYP9_05019</name>
</gene>
<evidence type="ECO:0000256" key="1">
    <source>
        <dbReference type="SAM" id="Phobius"/>
    </source>
</evidence>
<accession>A0A6N2XIZ8</accession>
<protein>
    <submittedName>
        <fullName evidence="2">Uncharacterized protein</fullName>
    </submittedName>
</protein>
<proteinExistence type="predicted"/>
<keyword evidence="1" id="KW-0472">Membrane</keyword>